<proteinExistence type="inferred from homology"/>
<dbReference type="Gene3D" id="3.30.1490.480">
    <property type="entry name" value="Endolytic murein transglycosylase"/>
    <property type="match status" value="1"/>
</dbReference>
<dbReference type="EMBL" id="QFPW01000002">
    <property type="protein sequence ID" value="PZQ51651.1"/>
    <property type="molecule type" value="Genomic_DNA"/>
</dbReference>
<name>A0A2W5NDV1_RHOSU</name>
<comment type="similarity">
    <text evidence="7">Belongs to the transglycosylase MltG family.</text>
</comment>
<evidence type="ECO:0000313" key="8">
    <source>
        <dbReference type="EMBL" id="PZQ51651.1"/>
    </source>
</evidence>
<gene>
    <name evidence="7 8" type="primary">mltG</name>
    <name evidence="8" type="ORF">DI556_05725</name>
</gene>
<keyword evidence="3 7" id="KW-1133">Transmembrane helix</keyword>
<dbReference type="GO" id="GO:0005886">
    <property type="term" value="C:plasma membrane"/>
    <property type="evidence" value="ECO:0007669"/>
    <property type="project" value="UniProtKB-UniRule"/>
</dbReference>
<keyword evidence="5 7" id="KW-0456">Lyase</keyword>
<keyword evidence="4 7" id="KW-0472">Membrane</keyword>
<evidence type="ECO:0000256" key="3">
    <source>
        <dbReference type="ARBA" id="ARBA00022989"/>
    </source>
</evidence>
<evidence type="ECO:0000256" key="1">
    <source>
        <dbReference type="ARBA" id="ARBA00022475"/>
    </source>
</evidence>
<dbReference type="NCBIfam" id="TIGR00247">
    <property type="entry name" value="endolytic transglycosylase MltG"/>
    <property type="match status" value="1"/>
</dbReference>
<evidence type="ECO:0000256" key="7">
    <source>
        <dbReference type="HAMAP-Rule" id="MF_02065"/>
    </source>
</evidence>
<evidence type="ECO:0000256" key="6">
    <source>
        <dbReference type="ARBA" id="ARBA00023316"/>
    </source>
</evidence>
<organism evidence="8 9">
    <name type="scientific">Rhodovulum sulfidophilum</name>
    <name type="common">Rhodobacter sulfidophilus</name>
    <dbReference type="NCBI Taxonomy" id="35806"/>
    <lineage>
        <taxon>Bacteria</taxon>
        <taxon>Pseudomonadati</taxon>
        <taxon>Pseudomonadota</taxon>
        <taxon>Alphaproteobacteria</taxon>
        <taxon>Rhodobacterales</taxon>
        <taxon>Paracoccaceae</taxon>
        <taxon>Rhodovulum</taxon>
    </lineage>
</organism>
<reference evidence="8 9" key="1">
    <citation type="submission" date="2017-08" db="EMBL/GenBank/DDBJ databases">
        <title>Infants hospitalized years apart are colonized by the same room-sourced microbial strains.</title>
        <authorList>
            <person name="Brooks B."/>
            <person name="Olm M.R."/>
            <person name="Firek B.A."/>
            <person name="Baker R."/>
            <person name="Thomas B.C."/>
            <person name="Morowitz M.J."/>
            <person name="Banfield J.F."/>
        </authorList>
    </citation>
    <scope>NUCLEOTIDE SEQUENCE [LARGE SCALE GENOMIC DNA]</scope>
    <source>
        <strain evidence="8">S2_005_002_R2_34</strain>
    </source>
</reference>
<dbReference type="Gene3D" id="3.30.160.60">
    <property type="entry name" value="Classic Zinc Finger"/>
    <property type="match status" value="1"/>
</dbReference>
<dbReference type="GO" id="GO:0009252">
    <property type="term" value="P:peptidoglycan biosynthetic process"/>
    <property type="evidence" value="ECO:0007669"/>
    <property type="project" value="UniProtKB-UniRule"/>
</dbReference>
<dbReference type="Pfam" id="PF02618">
    <property type="entry name" value="YceG"/>
    <property type="match status" value="1"/>
</dbReference>
<keyword evidence="6 7" id="KW-0961">Cell wall biogenesis/degradation</keyword>
<dbReference type="EC" id="4.2.2.29" evidence="7"/>
<dbReference type="HAMAP" id="MF_02065">
    <property type="entry name" value="MltG"/>
    <property type="match status" value="1"/>
</dbReference>
<protein>
    <recommendedName>
        <fullName evidence="7">Endolytic murein transglycosylase</fullName>
        <ecNumber evidence="7">4.2.2.29</ecNumber>
    </recommendedName>
    <alternativeName>
        <fullName evidence="7">Peptidoglycan lytic transglycosylase</fullName>
    </alternativeName>
    <alternativeName>
        <fullName evidence="7">Peptidoglycan polymerization terminase</fullName>
    </alternativeName>
</protein>
<keyword evidence="7" id="KW-0997">Cell inner membrane</keyword>
<evidence type="ECO:0000313" key="9">
    <source>
        <dbReference type="Proteomes" id="UP000249185"/>
    </source>
</evidence>
<dbReference type="InterPro" id="IPR003770">
    <property type="entry name" value="MLTG-like"/>
</dbReference>
<dbReference type="CDD" id="cd08010">
    <property type="entry name" value="MltG_like"/>
    <property type="match status" value="1"/>
</dbReference>
<dbReference type="PANTHER" id="PTHR30518">
    <property type="entry name" value="ENDOLYTIC MUREIN TRANSGLYCOSYLASE"/>
    <property type="match status" value="1"/>
</dbReference>
<comment type="function">
    <text evidence="7">Functions as a peptidoglycan terminase that cleaves nascent peptidoglycan strands endolytically to terminate their elongation.</text>
</comment>
<keyword evidence="2 7" id="KW-0812">Transmembrane</keyword>
<evidence type="ECO:0000256" key="2">
    <source>
        <dbReference type="ARBA" id="ARBA00022692"/>
    </source>
</evidence>
<dbReference type="AlphaFoldDB" id="A0A2W5NDV1"/>
<keyword evidence="1 7" id="KW-1003">Cell membrane</keyword>
<evidence type="ECO:0000256" key="5">
    <source>
        <dbReference type="ARBA" id="ARBA00023239"/>
    </source>
</evidence>
<dbReference type="GO" id="GO:0071555">
    <property type="term" value="P:cell wall organization"/>
    <property type="evidence" value="ECO:0007669"/>
    <property type="project" value="UniProtKB-KW"/>
</dbReference>
<feature type="site" description="Important for catalytic activity" evidence="7">
    <location>
        <position position="204"/>
    </location>
</feature>
<dbReference type="GO" id="GO:0008932">
    <property type="term" value="F:lytic endotransglycosylase activity"/>
    <property type="evidence" value="ECO:0007669"/>
    <property type="project" value="UniProtKB-UniRule"/>
</dbReference>
<comment type="catalytic activity">
    <reaction evidence="7">
        <text>a peptidoglycan chain = a peptidoglycan chain with N-acetyl-1,6-anhydromuramyl-[peptide] at the reducing end + a peptidoglycan chain with N-acetylglucosamine at the non-reducing end.</text>
        <dbReference type="EC" id="4.2.2.29"/>
    </reaction>
</comment>
<accession>A0A2W5NDV1</accession>
<dbReference type="PANTHER" id="PTHR30518:SF2">
    <property type="entry name" value="ENDOLYTIC MUREIN TRANSGLYCOSYLASE"/>
    <property type="match status" value="1"/>
</dbReference>
<comment type="caution">
    <text evidence="8">The sequence shown here is derived from an EMBL/GenBank/DDBJ whole genome shotgun (WGS) entry which is preliminary data.</text>
</comment>
<evidence type="ECO:0000256" key="4">
    <source>
        <dbReference type="ARBA" id="ARBA00023136"/>
    </source>
</evidence>
<sequence>MFRNIAANALTILIVALALLFGVIVWGQRQYEAPGPLAEPLVMEVDRGEGLASVARKLEDGGAISDAALFRVAARYTKQDQGLRYGEYQIPAGASVRDILALMNRGGNVLRQVIVPEGWTSWQVVQMLNDHDDLSGEIAEVPPEGWLAPAGYDFQRGDTRQSLIDRMRTEQERIVAEAWANRKQGLPINTPEELLTLASIVEKETGQPEERPMVASVFENRLKRGMRLQTDPTVIYGLTMGKEVLGRGLRASELSRPTPYNTYVIAGLPPTPIANPGRQAIEATANPADGEMLYFVADGTGGHAFAATLSEHNRNVAAWRRIEADQRRVQQENDAAASQ</sequence>
<dbReference type="Proteomes" id="UP000249185">
    <property type="component" value="Unassembled WGS sequence"/>
</dbReference>